<name>U6JP88_9EIME</name>
<dbReference type="Pfam" id="PF11054">
    <property type="entry name" value="Surface_antigen"/>
    <property type="match status" value="1"/>
</dbReference>
<evidence type="ECO:0000256" key="1">
    <source>
        <dbReference type="SAM" id="MobiDB-lite"/>
    </source>
</evidence>
<feature type="compositionally biased region" description="Low complexity" evidence="1">
    <location>
        <begin position="70"/>
        <end position="83"/>
    </location>
</feature>
<dbReference type="VEuPathDB" id="ToxoDB:EMH_0030430"/>
<dbReference type="GeneID" id="25377867"/>
<organism evidence="3 4">
    <name type="scientific">Eimeria mitis</name>
    <dbReference type="NCBI Taxonomy" id="44415"/>
    <lineage>
        <taxon>Eukaryota</taxon>
        <taxon>Sar</taxon>
        <taxon>Alveolata</taxon>
        <taxon>Apicomplexa</taxon>
        <taxon>Conoidasida</taxon>
        <taxon>Coccidia</taxon>
        <taxon>Eucoccidiorida</taxon>
        <taxon>Eimeriorina</taxon>
        <taxon>Eimeriidae</taxon>
        <taxon>Eimeria</taxon>
    </lineage>
</organism>
<feature type="region of interest" description="Disordered" evidence="1">
    <location>
        <begin position="60"/>
        <end position="84"/>
    </location>
</feature>
<dbReference type="InterPro" id="IPR021288">
    <property type="entry name" value="Surface_antigen"/>
</dbReference>
<evidence type="ECO:0000313" key="4">
    <source>
        <dbReference type="Proteomes" id="UP000030744"/>
    </source>
</evidence>
<reference evidence="3" key="2">
    <citation type="submission" date="2013-10" db="EMBL/GenBank/DDBJ databases">
        <authorList>
            <person name="Aslett M."/>
        </authorList>
    </citation>
    <scope>NUCLEOTIDE SEQUENCE [LARGE SCALE GENOMIC DNA]</scope>
    <source>
        <strain evidence="3">Houghton</strain>
    </source>
</reference>
<dbReference type="EMBL" id="HG679243">
    <property type="protein sequence ID" value="CDJ27294.1"/>
    <property type="molecule type" value="Genomic_DNA"/>
</dbReference>
<keyword evidence="4" id="KW-1185">Reference proteome</keyword>
<reference evidence="3" key="1">
    <citation type="submission" date="2013-10" db="EMBL/GenBank/DDBJ databases">
        <title>Genomic analysis of the causative agents of coccidiosis in chickens.</title>
        <authorList>
            <person name="Reid A.J."/>
            <person name="Blake D."/>
            <person name="Billington K."/>
            <person name="Browne H."/>
            <person name="Dunn M."/>
            <person name="Hung S."/>
            <person name="Kawahara F."/>
            <person name="Miranda-Saavedra D."/>
            <person name="Mourier T."/>
            <person name="Nagra H."/>
            <person name="Otto T.D."/>
            <person name="Rawlings N."/>
            <person name="Sanchez A."/>
            <person name="Sanders M."/>
            <person name="Subramaniam C."/>
            <person name="Tay Y."/>
            <person name="Dear P."/>
            <person name="Doerig C."/>
            <person name="Gruber A."/>
            <person name="Parkinson J."/>
            <person name="Shirley M."/>
            <person name="Wan K.L."/>
            <person name="Berriman M."/>
            <person name="Tomley F."/>
            <person name="Pain A."/>
        </authorList>
    </citation>
    <scope>NUCLEOTIDE SEQUENCE [LARGE SCALE GENOMIC DNA]</scope>
    <source>
        <strain evidence="3">Houghton</strain>
    </source>
</reference>
<dbReference type="AlphaFoldDB" id="U6JP88"/>
<proteinExistence type="predicted"/>
<keyword evidence="2" id="KW-0732">Signal</keyword>
<feature type="chain" id="PRO_5004671566" evidence="2">
    <location>
        <begin position="23"/>
        <end position="146"/>
    </location>
</feature>
<dbReference type="Proteomes" id="UP000030744">
    <property type="component" value="Unassembled WGS sequence"/>
</dbReference>
<accession>U6JP88</accession>
<evidence type="ECO:0000313" key="3">
    <source>
        <dbReference type="EMBL" id="CDJ27294.1"/>
    </source>
</evidence>
<protein>
    <submittedName>
        <fullName evidence="3">SAG family member</fullName>
    </submittedName>
</protein>
<feature type="signal peptide" evidence="2">
    <location>
        <begin position="1"/>
        <end position="22"/>
    </location>
</feature>
<gene>
    <name evidence="3" type="ORF">EMH_0030430</name>
</gene>
<evidence type="ECO:0000256" key="2">
    <source>
        <dbReference type="SAM" id="SignalP"/>
    </source>
</evidence>
<sequence>MAPLKLLTVVSSSLFFLAKANGEPAAQKTTYTVDLGSEGKCLAEVNSARVAAGFSELAQAAKPTSRLPKGAGAAASGDADGAGQSNEKKASALICMTAPDVLADGANAPFTDEQWKQIVTALEGSASAVAPGVVGFALAIVGLSML</sequence>
<dbReference type="RefSeq" id="XP_013349872.1">
    <property type="nucleotide sequence ID" value="XM_013494418.1"/>
</dbReference>